<dbReference type="PANTHER" id="PTHR33375:SF1">
    <property type="entry name" value="CHROMOSOME-PARTITIONING PROTEIN PARB-RELATED"/>
    <property type="match status" value="1"/>
</dbReference>
<reference evidence="7" key="1">
    <citation type="journal article" date="2019" name="Int. J. Syst. Evol. Microbiol.">
        <title>The Global Catalogue of Microorganisms (GCM) 10K type strain sequencing project: providing services to taxonomists for standard genome sequencing and annotation.</title>
        <authorList>
            <consortium name="The Broad Institute Genomics Platform"/>
            <consortium name="The Broad Institute Genome Sequencing Center for Infectious Disease"/>
            <person name="Wu L."/>
            <person name="Ma J."/>
        </authorList>
    </citation>
    <scope>NUCLEOTIDE SEQUENCE [LARGE SCALE GENOMIC DNA]</scope>
    <source>
        <strain evidence="7">KCTC 52487</strain>
    </source>
</reference>
<dbReference type="PIRSF" id="PIRSF036758">
    <property type="entry name" value="Aden_M_ParB"/>
    <property type="match status" value="1"/>
</dbReference>
<accession>A0ABV6ZVQ2</accession>
<feature type="domain" description="ParB-like N-terminal" evidence="5">
    <location>
        <begin position="11"/>
        <end position="97"/>
    </location>
</feature>
<dbReference type="SMART" id="SM00470">
    <property type="entry name" value="ParB"/>
    <property type="match status" value="1"/>
</dbReference>
<dbReference type="Gene3D" id="3.40.50.150">
    <property type="entry name" value="Vaccinia Virus protein VP39"/>
    <property type="match status" value="1"/>
</dbReference>
<dbReference type="InterPro" id="IPR036086">
    <property type="entry name" value="ParB/Sulfiredoxin_sf"/>
</dbReference>
<dbReference type="Pfam" id="PF01555">
    <property type="entry name" value="N6_N4_Mtase"/>
    <property type="match status" value="1"/>
</dbReference>
<dbReference type="Proteomes" id="UP001595379">
    <property type="component" value="Unassembled WGS sequence"/>
</dbReference>
<keyword evidence="7" id="KW-1185">Reference proteome</keyword>
<evidence type="ECO:0000313" key="7">
    <source>
        <dbReference type="Proteomes" id="UP001595379"/>
    </source>
</evidence>
<gene>
    <name evidence="6" type="ORF">ACFOOR_05225</name>
</gene>
<keyword evidence="2" id="KW-0808">Transferase</keyword>
<dbReference type="InterPro" id="IPR003115">
    <property type="entry name" value="ParB_N"/>
</dbReference>
<dbReference type="InterPro" id="IPR015840">
    <property type="entry name" value="DNA_MeTrfase_ParB"/>
</dbReference>
<dbReference type="EMBL" id="JBHRSV010000004">
    <property type="protein sequence ID" value="MFC2925500.1"/>
    <property type="molecule type" value="Genomic_DNA"/>
</dbReference>
<evidence type="ECO:0000256" key="4">
    <source>
        <dbReference type="RuleBase" id="RU362026"/>
    </source>
</evidence>
<evidence type="ECO:0000313" key="6">
    <source>
        <dbReference type="EMBL" id="MFC2925500.1"/>
    </source>
</evidence>
<evidence type="ECO:0000259" key="5">
    <source>
        <dbReference type="SMART" id="SM00470"/>
    </source>
</evidence>
<evidence type="ECO:0000256" key="3">
    <source>
        <dbReference type="ARBA" id="ARBA00047942"/>
    </source>
</evidence>
<protein>
    <recommendedName>
        <fullName evidence="4">Methyltransferase</fullName>
        <ecNumber evidence="4">2.1.1.-</ecNumber>
    </recommendedName>
</protein>
<dbReference type="InterPro" id="IPR002941">
    <property type="entry name" value="DNA_methylase_N4/N6"/>
</dbReference>
<proteinExistence type="inferred from homology"/>
<dbReference type="RefSeq" id="WP_343165438.1">
    <property type="nucleotide sequence ID" value="NZ_JBHRSV010000004.1"/>
</dbReference>
<keyword evidence="1" id="KW-0489">Methyltransferase</keyword>
<dbReference type="InterPro" id="IPR029063">
    <property type="entry name" value="SAM-dependent_MTases_sf"/>
</dbReference>
<name>A0ABV6ZVQ2_9PROT</name>
<comment type="catalytic activity">
    <reaction evidence="3">
        <text>a 2'-deoxyadenosine in DNA + S-adenosyl-L-methionine = an N(6)-methyl-2'-deoxyadenosine in DNA + S-adenosyl-L-homocysteine + H(+)</text>
        <dbReference type="Rhea" id="RHEA:15197"/>
        <dbReference type="Rhea" id="RHEA-COMP:12418"/>
        <dbReference type="Rhea" id="RHEA-COMP:12419"/>
        <dbReference type="ChEBI" id="CHEBI:15378"/>
        <dbReference type="ChEBI" id="CHEBI:57856"/>
        <dbReference type="ChEBI" id="CHEBI:59789"/>
        <dbReference type="ChEBI" id="CHEBI:90615"/>
        <dbReference type="ChEBI" id="CHEBI:90616"/>
        <dbReference type="EC" id="2.1.1.72"/>
    </reaction>
</comment>
<evidence type="ECO:0000256" key="2">
    <source>
        <dbReference type="ARBA" id="ARBA00022679"/>
    </source>
</evidence>
<dbReference type="Gene3D" id="3.90.1530.10">
    <property type="entry name" value="Conserved hypothetical protein from pyrococcus furiosus pfu- 392566-001, ParB domain"/>
    <property type="match status" value="1"/>
</dbReference>
<evidence type="ECO:0000256" key="1">
    <source>
        <dbReference type="ARBA" id="ARBA00022603"/>
    </source>
</evidence>
<dbReference type="SUPFAM" id="SSF110849">
    <property type="entry name" value="ParB/Sulfiredoxin"/>
    <property type="match status" value="1"/>
</dbReference>
<sequence>MTASIRDLRVETVPVSALKPYVNNPRTHSKRQIEQVAASIRTFGWTNPILVSDDLEIIAGHGRLEAARSLGLGEVPVMRLSGMSEAQQRAYVIADNRLAETAGWDEDLLRLEIGALIEMDLEFELESIGFETGEIDVLMVGEAHSTDPESLPEPEDGPAVSELGDVWRLGRHRLVCGDALEAASYEMLLGGELADACFTDPPYNVPIAGHVSGLGKKTHDEFVMASGEMSDAEFRNFLSAISAQVSAFVKPGAIVFACMDWRHICDLVKAGEAEIGTLKNICVWNKDVGGMGSLYRSKHEMVAVFAKRGAKHTNNIQLGRFGRNRTNVWDYPGMARQRKELAMHPTVKPTAMVADAIKDVTRVDGFVLDPFGGSGSTLLAAEGCGRSARLIELDARYCDLIIRRFEEATGLSATLEGSGETFSVVREMRHEWGVDAMREPAEEAL</sequence>
<dbReference type="SUPFAM" id="SSF53335">
    <property type="entry name" value="S-adenosyl-L-methionine-dependent methyltransferases"/>
    <property type="match status" value="1"/>
</dbReference>
<dbReference type="CDD" id="cd16403">
    <property type="entry name" value="ParB_N_like_MT"/>
    <property type="match status" value="1"/>
</dbReference>
<comment type="caution">
    <text evidence="6">The sequence shown here is derived from an EMBL/GenBank/DDBJ whole genome shotgun (WGS) entry which is preliminary data.</text>
</comment>
<dbReference type="InterPro" id="IPR001091">
    <property type="entry name" value="RM_Methyltransferase"/>
</dbReference>
<dbReference type="InterPro" id="IPR050336">
    <property type="entry name" value="Chromosome_partition/occlusion"/>
</dbReference>
<dbReference type="Pfam" id="PF02195">
    <property type="entry name" value="ParB_N"/>
    <property type="match status" value="1"/>
</dbReference>
<organism evidence="6 7">
    <name type="scientific">Hyphobacterium vulgare</name>
    <dbReference type="NCBI Taxonomy" id="1736751"/>
    <lineage>
        <taxon>Bacteria</taxon>
        <taxon>Pseudomonadati</taxon>
        <taxon>Pseudomonadota</taxon>
        <taxon>Alphaproteobacteria</taxon>
        <taxon>Maricaulales</taxon>
        <taxon>Maricaulaceae</taxon>
        <taxon>Hyphobacterium</taxon>
    </lineage>
</organism>
<dbReference type="EC" id="2.1.1.-" evidence="4"/>
<comment type="similarity">
    <text evidence="4">Belongs to the N(4)/N(6)-methyltransferase family.</text>
</comment>
<dbReference type="PRINTS" id="PR00508">
    <property type="entry name" value="S21N4MTFRASE"/>
</dbReference>
<dbReference type="PANTHER" id="PTHR33375">
    <property type="entry name" value="CHROMOSOME-PARTITIONING PROTEIN PARB-RELATED"/>
    <property type="match status" value="1"/>
</dbReference>